<reference evidence="1" key="1">
    <citation type="submission" date="2021-08" db="EMBL/GenBank/DDBJ databases">
        <title>The first chromosome-level gecko genome reveals the dynamic sex chromosomes of Neotropical dwarf geckos (Sphaerodactylidae: Sphaerodactylus).</title>
        <authorList>
            <person name="Pinto B.J."/>
            <person name="Keating S.E."/>
            <person name="Gamble T."/>
        </authorList>
    </citation>
    <scope>NUCLEOTIDE SEQUENCE</scope>
    <source>
        <strain evidence="1">TG3544</strain>
    </source>
</reference>
<comment type="caution">
    <text evidence="1">The sequence shown here is derived from an EMBL/GenBank/DDBJ whole genome shotgun (WGS) entry which is preliminary data.</text>
</comment>
<keyword evidence="2" id="KW-1185">Reference proteome</keyword>
<dbReference type="EMBL" id="CM037616">
    <property type="protein sequence ID" value="KAH7993592.1"/>
    <property type="molecule type" value="Genomic_DNA"/>
</dbReference>
<evidence type="ECO:0000313" key="2">
    <source>
        <dbReference type="Proteomes" id="UP000827872"/>
    </source>
</evidence>
<dbReference type="Proteomes" id="UP000827872">
    <property type="component" value="Linkage Group LG03"/>
</dbReference>
<evidence type="ECO:0000313" key="1">
    <source>
        <dbReference type="EMBL" id="KAH7993592.1"/>
    </source>
</evidence>
<sequence>MPRKKDTVLSSEEESDEASYGRQTPDKQSGEEDSSPERARSAAAATGKTRKKTSGKDPVSRQKKEARKMAAADHDGAGSAPEGPQCLVIPGQGLESQAAPSEDQTMTEVQDEGEAKSGEGTSKRKSTSLHKGDGRFSNLCSSSYGIIGSRKETPMAKSVADRLEI</sequence>
<organism evidence="1 2">
    <name type="scientific">Sphaerodactylus townsendi</name>
    <dbReference type="NCBI Taxonomy" id="933632"/>
    <lineage>
        <taxon>Eukaryota</taxon>
        <taxon>Metazoa</taxon>
        <taxon>Chordata</taxon>
        <taxon>Craniata</taxon>
        <taxon>Vertebrata</taxon>
        <taxon>Euteleostomi</taxon>
        <taxon>Lepidosauria</taxon>
        <taxon>Squamata</taxon>
        <taxon>Bifurcata</taxon>
        <taxon>Gekkota</taxon>
        <taxon>Sphaerodactylidae</taxon>
        <taxon>Sphaerodactylus</taxon>
    </lineage>
</organism>
<protein>
    <submittedName>
        <fullName evidence="1">Uncharacterized protein</fullName>
    </submittedName>
</protein>
<name>A0ACB8EM32_9SAUR</name>
<accession>A0ACB8EM32</accession>
<proteinExistence type="predicted"/>
<gene>
    <name evidence="1" type="ORF">K3G42_031529</name>
</gene>